<protein>
    <recommendedName>
        <fullName evidence="3">Regulatory protein RecX</fullName>
    </recommendedName>
</protein>
<evidence type="ECO:0000256" key="2">
    <source>
        <dbReference type="ARBA" id="ARBA00009695"/>
    </source>
</evidence>
<reference evidence="7 8" key="1">
    <citation type="submission" date="2016-10" db="EMBL/GenBank/DDBJ databases">
        <title>Draft Genome sequence of Roseomonas sp. strain M3.</title>
        <authorList>
            <person name="Subhash Y."/>
            <person name="Lee S."/>
        </authorList>
    </citation>
    <scope>NUCLEOTIDE SEQUENCE [LARGE SCALE GENOMIC DNA]</scope>
    <source>
        <strain evidence="7 8">M3</strain>
    </source>
</reference>
<dbReference type="InterPro" id="IPR053924">
    <property type="entry name" value="RecX_HTH_2nd"/>
</dbReference>
<keyword evidence="4" id="KW-0963">Cytoplasm</keyword>
<dbReference type="EMBL" id="MLCO01000232">
    <property type="protein sequence ID" value="ONG49021.1"/>
    <property type="molecule type" value="Genomic_DNA"/>
</dbReference>
<evidence type="ECO:0000313" key="8">
    <source>
        <dbReference type="Proteomes" id="UP000188879"/>
    </source>
</evidence>
<feature type="region of interest" description="Disordered" evidence="5">
    <location>
        <begin position="1"/>
        <end position="24"/>
    </location>
</feature>
<evidence type="ECO:0000256" key="3">
    <source>
        <dbReference type="ARBA" id="ARBA00018111"/>
    </source>
</evidence>
<dbReference type="RefSeq" id="WP_076959293.1">
    <property type="nucleotide sequence ID" value="NZ_MLCO01000232.1"/>
</dbReference>
<comment type="similarity">
    <text evidence="2">Belongs to the RecX family.</text>
</comment>
<dbReference type="Pfam" id="PF02631">
    <property type="entry name" value="RecX_HTH2"/>
    <property type="match status" value="1"/>
</dbReference>
<feature type="compositionally biased region" description="Basic and acidic residues" evidence="5">
    <location>
        <begin position="1"/>
        <end position="13"/>
    </location>
</feature>
<gene>
    <name evidence="7" type="ORF">BKE38_21225</name>
</gene>
<name>A0A1V2GZF8_9PROT</name>
<dbReference type="AlphaFoldDB" id="A0A1V2GZF8"/>
<organism evidence="7 8">
    <name type="scientific">Teichococcus deserti</name>
    <dbReference type="NCBI Taxonomy" id="1817963"/>
    <lineage>
        <taxon>Bacteria</taxon>
        <taxon>Pseudomonadati</taxon>
        <taxon>Pseudomonadota</taxon>
        <taxon>Alphaproteobacteria</taxon>
        <taxon>Acetobacterales</taxon>
        <taxon>Roseomonadaceae</taxon>
        <taxon>Roseomonas</taxon>
    </lineage>
</organism>
<dbReference type="Gene3D" id="1.10.10.10">
    <property type="entry name" value="Winged helix-like DNA-binding domain superfamily/Winged helix DNA-binding domain"/>
    <property type="match status" value="1"/>
</dbReference>
<evidence type="ECO:0000256" key="4">
    <source>
        <dbReference type="ARBA" id="ARBA00022490"/>
    </source>
</evidence>
<evidence type="ECO:0000313" key="7">
    <source>
        <dbReference type="EMBL" id="ONG49021.1"/>
    </source>
</evidence>
<dbReference type="OrthoDB" id="7282296at2"/>
<evidence type="ECO:0000256" key="1">
    <source>
        <dbReference type="ARBA" id="ARBA00004496"/>
    </source>
</evidence>
<dbReference type="Proteomes" id="UP000188879">
    <property type="component" value="Unassembled WGS sequence"/>
</dbReference>
<dbReference type="GO" id="GO:0005737">
    <property type="term" value="C:cytoplasm"/>
    <property type="evidence" value="ECO:0007669"/>
    <property type="project" value="UniProtKB-SubCell"/>
</dbReference>
<feature type="domain" description="RecX second three-helical" evidence="6">
    <location>
        <begin position="94"/>
        <end position="134"/>
    </location>
</feature>
<comment type="caution">
    <text evidence="7">The sequence shown here is derived from an EMBL/GenBank/DDBJ whole genome shotgun (WGS) entry which is preliminary data.</text>
</comment>
<proteinExistence type="inferred from homology"/>
<sequence length="205" mass="22109">MEKRQERRQERRGPVPAGRAPDATRLREAALKHLARFAATELGLARVLARRVDRWARRAEAEGQDSEMIAAAIVQARADIAEIAQKLTAIGVVDDAAFAASRARRLNQAGRSQRAIRAHLAARGVAPGTADSVLEEAPLDELAAALGQLKRRRAGPFAAEPPDLAARMKAMGALARAGFSQDIAGRALDMDRDEAEDRLIAARRG</sequence>
<comment type="subcellular location">
    <subcellularLocation>
        <location evidence="1">Cytoplasm</location>
    </subcellularLocation>
</comment>
<keyword evidence="8" id="KW-1185">Reference proteome</keyword>
<evidence type="ECO:0000259" key="6">
    <source>
        <dbReference type="Pfam" id="PF02631"/>
    </source>
</evidence>
<evidence type="ECO:0000256" key="5">
    <source>
        <dbReference type="SAM" id="MobiDB-lite"/>
    </source>
</evidence>
<accession>A0A1V2GZF8</accession>
<dbReference type="InterPro" id="IPR036388">
    <property type="entry name" value="WH-like_DNA-bd_sf"/>
</dbReference>